<keyword evidence="8" id="KW-1185">Reference proteome</keyword>
<dbReference type="EMBL" id="PYAV01000004">
    <property type="protein sequence ID" value="PSL48509.1"/>
    <property type="molecule type" value="Genomic_DNA"/>
</dbReference>
<dbReference type="GO" id="GO:0015226">
    <property type="term" value="F:carnitine transmembrane transporter activity"/>
    <property type="evidence" value="ECO:0007669"/>
    <property type="project" value="TreeGrafter"/>
</dbReference>
<dbReference type="Pfam" id="PF04069">
    <property type="entry name" value="OpuAC"/>
    <property type="match status" value="1"/>
</dbReference>
<reference evidence="7 8" key="1">
    <citation type="submission" date="2018-03" db="EMBL/GenBank/DDBJ databases">
        <title>Genomic Encyclopedia of Type Strains, Phase III (KMG-III): the genomes of soil and plant-associated and newly described type strains.</title>
        <authorList>
            <person name="Whitman W."/>
        </authorList>
    </citation>
    <scope>NUCLEOTIDE SEQUENCE [LARGE SCALE GENOMIC DNA]</scope>
    <source>
        <strain evidence="7 8">CGMCC 1.07653</strain>
    </source>
</reference>
<dbReference type="PANTHER" id="PTHR47737:SF1">
    <property type="entry name" value="GLYCINE BETAINE_PROLINE BETAINE TRANSPORT SYSTEM PERMEASE PROTEIN PROW"/>
    <property type="match status" value="1"/>
</dbReference>
<dbReference type="GO" id="GO:0015871">
    <property type="term" value="P:choline transport"/>
    <property type="evidence" value="ECO:0007669"/>
    <property type="project" value="TreeGrafter"/>
</dbReference>
<dbReference type="GO" id="GO:0043190">
    <property type="term" value="C:ATP-binding cassette (ABC) transporter complex"/>
    <property type="evidence" value="ECO:0007669"/>
    <property type="project" value="InterPro"/>
</dbReference>
<protein>
    <submittedName>
        <fullName evidence="7">Glycine betaine/proline transport system substrate-binding protein</fullName>
    </submittedName>
</protein>
<evidence type="ECO:0000256" key="3">
    <source>
        <dbReference type="ARBA" id="ARBA00022475"/>
    </source>
</evidence>
<comment type="caution">
    <text evidence="7">The sequence shown here is derived from an EMBL/GenBank/DDBJ whole genome shotgun (WGS) entry which is preliminary data.</text>
</comment>
<accession>A0A2P8HQL7</accession>
<keyword evidence="4" id="KW-0472">Membrane</keyword>
<dbReference type="CDD" id="cd13639">
    <property type="entry name" value="PBP2_OpuAC_like"/>
    <property type="match status" value="1"/>
</dbReference>
<keyword evidence="2" id="KW-0813">Transport</keyword>
<feature type="domain" description="ABC-type glycine betaine transport system substrate-binding" evidence="6">
    <location>
        <begin position="64"/>
        <end position="303"/>
    </location>
</feature>
<dbReference type="OrthoDB" id="9787902at2"/>
<feature type="region of interest" description="Disordered" evidence="5">
    <location>
        <begin position="24"/>
        <end position="60"/>
    </location>
</feature>
<dbReference type="GO" id="GO:0031460">
    <property type="term" value="P:glycine betaine transport"/>
    <property type="evidence" value="ECO:0007669"/>
    <property type="project" value="TreeGrafter"/>
</dbReference>
<dbReference type="Gene3D" id="3.40.190.100">
    <property type="entry name" value="Glycine betaine-binding periplasmic protein, domain 2"/>
    <property type="match status" value="1"/>
</dbReference>
<sequence length="316" mass="34841">MHKYLRRHAWLPLSLAAVLAACGDEEAEEANGEADDEDTATEETDDNDGEADENGSGIDVDGEEIELAYVAWESELASTNVISQVLEEAGYDVTMTQTDQAPMWISVAEGDADGFVAAWLPSDMAAEYEEYGDDVVDLGPNLEDAITGLAVPDYMDIDSIDELSSDVVGEITGIDAGAGIMSSAEDAIEMYDLDMELSASSDAVMTAELDSRISDEEPVVVTAWQPHWKFNTYDMDFLDDPEGAFGEGEEIRTMVREGLEEDHSEAYQILDNFYWTPDDMNEVMLDISENEMDPEDAAADWIEDNRDSVDEWLDID</sequence>
<evidence type="ECO:0000313" key="7">
    <source>
        <dbReference type="EMBL" id="PSL48509.1"/>
    </source>
</evidence>
<comment type="subcellular location">
    <subcellularLocation>
        <location evidence="1">Cell membrane</location>
    </subcellularLocation>
</comment>
<gene>
    <name evidence="7" type="ORF">B0H94_104109</name>
</gene>
<feature type="compositionally biased region" description="Acidic residues" evidence="5">
    <location>
        <begin position="24"/>
        <end position="53"/>
    </location>
</feature>
<evidence type="ECO:0000256" key="5">
    <source>
        <dbReference type="SAM" id="MobiDB-lite"/>
    </source>
</evidence>
<evidence type="ECO:0000256" key="2">
    <source>
        <dbReference type="ARBA" id="ARBA00022448"/>
    </source>
</evidence>
<evidence type="ECO:0000256" key="1">
    <source>
        <dbReference type="ARBA" id="ARBA00004236"/>
    </source>
</evidence>
<evidence type="ECO:0000313" key="8">
    <source>
        <dbReference type="Proteomes" id="UP000242310"/>
    </source>
</evidence>
<dbReference type="AlphaFoldDB" id="A0A2P8HQL7"/>
<evidence type="ECO:0000256" key="4">
    <source>
        <dbReference type="ARBA" id="ARBA00023136"/>
    </source>
</evidence>
<dbReference type="PROSITE" id="PS51257">
    <property type="entry name" value="PROKAR_LIPOPROTEIN"/>
    <property type="match status" value="1"/>
</dbReference>
<dbReference type="Proteomes" id="UP000242310">
    <property type="component" value="Unassembled WGS sequence"/>
</dbReference>
<keyword evidence="3" id="KW-1003">Cell membrane</keyword>
<dbReference type="GO" id="GO:0005275">
    <property type="term" value="F:amine transmembrane transporter activity"/>
    <property type="evidence" value="ECO:0007669"/>
    <property type="project" value="TreeGrafter"/>
</dbReference>
<dbReference type="PANTHER" id="PTHR47737">
    <property type="entry name" value="GLYCINE BETAINE/PROLINE BETAINE TRANSPORT SYSTEM PERMEASE PROTEIN PROW"/>
    <property type="match status" value="1"/>
</dbReference>
<dbReference type="InterPro" id="IPR007210">
    <property type="entry name" value="ABC_Gly_betaine_transp_sub-bd"/>
</dbReference>
<evidence type="ECO:0000259" key="6">
    <source>
        <dbReference type="Pfam" id="PF04069"/>
    </source>
</evidence>
<proteinExistence type="predicted"/>
<organism evidence="7 8">
    <name type="scientific">Salsuginibacillus halophilus</name>
    <dbReference type="NCBI Taxonomy" id="517424"/>
    <lineage>
        <taxon>Bacteria</taxon>
        <taxon>Bacillati</taxon>
        <taxon>Bacillota</taxon>
        <taxon>Bacilli</taxon>
        <taxon>Bacillales</taxon>
        <taxon>Bacillaceae</taxon>
        <taxon>Salsuginibacillus</taxon>
    </lineage>
</organism>
<dbReference type="Gene3D" id="3.10.105.10">
    <property type="entry name" value="Dipeptide-binding Protein, Domain 3"/>
    <property type="match status" value="2"/>
</dbReference>
<dbReference type="SUPFAM" id="SSF53850">
    <property type="entry name" value="Periplasmic binding protein-like II"/>
    <property type="match status" value="1"/>
</dbReference>
<name>A0A2P8HQL7_9BACI</name>
<dbReference type="RefSeq" id="WP_106588077.1">
    <property type="nucleotide sequence ID" value="NZ_PYAV01000004.1"/>
</dbReference>